<evidence type="ECO:0000256" key="2">
    <source>
        <dbReference type="SAM" id="Phobius"/>
    </source>
</evidence>
<sequence length="198" mass="19627">MSNEPSGPDAADDRVPATPGGAGTGEGRTGRAGMAGGGRKILLGVLLVVLAGLVVYGVRQLTGGPAAAEAGDCVSVAAETDDRTDVDVLDCSADEASFKVGKVLDEADAACPEEGLYTEVAPASGGDHKLCLLPNLAEGACYGPGEGPGFVKTECSGPATFKVTKVVPGAADLSVCPGSAGMSYPEPPVAYCVEPAQM</sequence>
<feature type="region of interest" description="Disordered" evidence="1">
    <location>
        <begin position="1"/>
        <end position="31"/>
    </location>
</feature>
<evidence type="ECO:0008006" key="5">
    <source>
        <dbReference type="Google" id="ProtNLM"/>
    </source>
</evidence>
<reference evidence="4" key="1">
    <citation type="journal article" date="2019" name="Int. J. Syst. Evol. Microbiol.">
        <title>The Global Catalogue of Microorganisms (GCM) 10K type strain sequencing project: providing services to taxonomists for standard genome sequencing and annotation.</title>
        <authorList>
            <consortium name="The Broad Institute Genomics Platform"/>
            <consortium name="The Broad Institute Genome Sequencing Center for Infectious Disease"/>
            <person name="Wu L."/>
            <person name="Ma J."/>
        </authorList>
    </citation>
    <scope>NUCLEOTIDE SEQUENCE [LARGE SCALE GENOMIC DNA]</scope>
    <source>
        <strain evidence="4">CCUG 60214</strain>
    </source>
</reference>
<protein>
    <recommendedName>
        <fullName evidence="5">Subtilisin inhibitor-like</fullName>
    </recommendedName>
</protein>
<evidence type="ECO:0000256" key="1">
    <source>
        <dbReference type="SAM" id="MobiDB-lite"/>
    </source>
</evidence>
<feature type="transmembrane region" description="Helical" evidence="2">
    <location>
        <begin position="41"/>
        <end position="58"/>
    </location>
</feature>
<evidence type="ECO:0000313" key="4">
    <source>
        <dbReference type="Proteomes" id="UP001597168"/>
    </source>
</evidence>
<keyword evidence="2" id="KW-1133">Transmembrane helix</keyword>
<comment type="caution">
    <text evidence="3">The sequence shown here is derived from an EMBL/GenBank/DDBJ whole genome shotgun (WGS) entry which is preliminary data.</text>
</comment>
<keyword evidence="2" id="KW-0472">Membrane</keyword>
<keyword evidence="2" id="KW-0812">Transmembrane</keyword>
<gene>
    <name evidence="3" type="ORF">ACFQ3T_04480</name>
</gene>
<evidence type="ECO:0000313" key="3">
    <source>
        <dbReference type="EMBL" id="MFD1146372.1"/>
    </source>
</evidence>
<organism evidence="3 4">
    <name type="scientific">Saccharothrix hoggarensis</name>
    <dbReference type="NCBI Taxonomy" id="913853"/>
    <lineage>
        <taxon>Bacteria</taxon>
        <taxon>Bacillati</taxon>
        <taxon>Actinomycetota</taxon>
        <taxon>Actinomycetes</taxon>
        <taxon>Pseudonocardiales</taxon>
        <taxon>Pseudonocardiaceae</taxon>
        <taxon>Saccharothrix</taxon>
    </lineage>
</organism>
<dbReference type="Proteomes" id="UP001597168">
    <property type="component" value="Unassembled WGS sequence"/>
</dbReference>
<keyword evidence="4" id="KW-1185">Reference proteome</keyword>
<name>A0ABW3QEX8_9PSEU</name>
<dbReference type="RefSeq" id="WP_380720053.1">
    <property type="nucleotide sequence ID" value="NZ_JBHTLK010000012.1"/>
</dbReference>
<accession>A0ABW3QEX8</accession>
<proteinExistence type="predicted"/>
<dbReference type="EMBL" id="JBHTLK010000012">
    <property type="protein sequence ID" value="MFD1146372.1"/>
    <property type="molecule type" value="Genomic_DNA"/>
</dbReference>